<accession>A0A5J4UZJ2</accession>
<reference evidence="2 3" key="1">
    <citation type="submission" date="2019-03" db="EMBL/GenBank/DDBJ databases">
        <title>Single cell metagenomics reveals metabolic interactions within the superorganism composed of flagellate Streblomastix strix and complex community of Bacteroidetes bacteria on its surface.</title>
        <authorList>
            <person name="Treitli S.C."/>
            <person name="Kolisko M."/>
            <person name="Husnik F."/>
            <person name="Keeling P."/>
            <person name="Hampl V."/>
        </authorList>
    </citation>
    <scope>NUCLEOTIDE SEQUENCE [LARGE SCALE GENOMIC DNA]</scope>
    <source>
        <strain evidence="2">ST1C</strain>
    </source>
</reference>
<sequence length="162" mass="18728">MEGGDLLDLPTNSEDWKSPDRLGEVQTKVNHDSTLVARSNMVHALTNRQQQIPYSWRELSDFEFGEEDDQEEGHVTTRKNRGIPHGPRVDQGRRILTEFLDNINMTKETQKMIIEGQKFNTQKKYLQTMGIFEDLQVSTTVQRLTTHTISNHQINNPRYGST</sequence>
<gene>
    <name evidence="2" type="ORF">EZS28_028707</name>
</gene>
<feature type="region of interest" description="Disordered" evidence="1">
    <location>
        <begin position="65"/>
        <end position="87"/>
    </location>
</feature>
<dbReference type="EMBL" id="SNRW01011002">
    <property type="protein sequence ID" value="KAA6375767.1"/>
    <property type="molecule type" value="Genomic_DNA"/>
</dbReference>
<dbReference type="AlphaFoldDB" id="A0A5J4UZJ2"/>
<dbReference type="Proteomes" id="UP000324800">
    <property type="component" value="Unassembled WGS sequence"/>
</dbReference>
<evidence type="ECO:0000313" key="2">
    <source>
        <dbReference type="EMBL" id="KAA6375767.1"/>
    </source>
</evidence>
<proteinExistence type="predicted"/>
<organism evidence="2 3">
    <name type="scientific">Streblomastix strix</name>
    <dbReference type="NCBI Taxonomy" id="222440"/>
    <lineage>
        <taxon>Eukaryota</taxon>
        <taxon>Metamonada</taxon>
        <taxon>Preaxostyla</taxon>
        <taxon>Oxymonadida</taxon>
        <taxon>Streblomastigidae</taxon>
        <taxon>Streblomastix</taxon>
    </lineage>
</organism>
<comment type="caution">
    <text evidence="2">The sequence shown here is derived from an EMBL/GenBank/DDBJ whole genome shotgun (WGS) entry which is preliminary data.</text>
</comment>
<evidence type="ECO:0000313" key="3">
    <source>
        <dbReference type="Proteomes" id="UP000324800"/>
    </source>
</evidence>
<name>A0A5J4UZJ2_9EUKA</name>
<evidence type="ECO:0000256" key="1">
    <source>
        <dbReference type="SAM" id="MobiDB-lite"/>
    </source>
</evidence>
<protein>
    <submittedName>
        <fullName evidence="2">Uncharacterized protein</fullName>
    </submittedName>
</protein>